<accession>S6A3M0</accession>
<gene>
    <name evidence="1" type="ORF">TPE_1196</name>
</gene>
<dbReference type="AlphaFoldDB" id="S6A3M0"/>
<sequence length="51" mass="6134">MQFLASPLEIPKDNVLILILKFQVPIFDIFGLYKSFENFFFHIITLKLRKF</sequence>
<dbReference type="EMBL" id="CP004120">
    <property type="protein sequence ID" value="AGT43691.1"/>
    <property type="molecule type" value="Genomic_DNA"/>
</dbReference>
<reference evidence="1 2" key="1">
    <citation type="journal article" date="2013" name="PLoS ONE">
        <title>Genome-Wide Relatedness of Treponema pedis, from Gingiva and Necrotic Skin Lesions of Pigs, with the Human Oral Pathogen Treponema denticola.</title>
        <authorList>
            <person name="Svartstrom O."/>
            <person name="Mushtaq M."/>
            <person name="Pringle M."/>
            <person name="Segerman B."/>
        </authorList>
    </citation>
    <scope>NUCLEOTIDE SEQUENCE [LARGE SCALE GENOMIC DNA]</scope>
    <source>
        <strain evidence="1">T A4</strain>
    </source>
</reference>
<dbReference type="STRING" id="1291379.TPE_1196"/>
<protein>
    <submittedName>
        <fullName evidence="1">Uncharacterized protein</fullName>
    </submittedName>
</protein>
<evidence type="ECO:0000313" key="2">
    <source>
        <dbReference type="Proteomes" id="UP000015620"/>
    </source>
</evidence>
<organism evidence="1 2">
    <name type="scientific">Treponema pedis str. T A4</name>
    <dbReference type="NCBI Taxonomy" id="1291379"/>
    <lineage>
        <taxon>Bacteria</taxon>
        <taxon>Pseudomonadati</taxon>
        <taxon>Spirochaetota</taxon>
        <taxon>Spirochaetia</taxon>
        <taxon>Spirochaetales</taxon>
        <taxon>Treponemataceae</taxon>
        <taxon>Treponema</taxon>
    </lineage>
</organism>
<evidence type="ECO:0000313" key="1">
    <source>
        <dbReference type="EMBL" id="AGT43691.1"/>
    </source>
</evidence>
<dbReference type="KEGG" id="tped:TPE_1196"/>
<dbReference type="Proteomes" id="UP000015620">
    <property type="component" value="Chromosome"/>
</dbReference>
<keyword evidence="2" id="KW-1185">Reference proteome</keyword>
<dbReference type="PATRIC" id="fig|1291379.3.peg.1192"/>
<dbReference type="HOGENOM" id="CLU_3105047_0_0_12"/>
<proteinExistence type="predicted"/>
<name>S6A3M0_9SPIR</name>